<comment type="similarity">
    <text evidence="1">Belongs to the HesB/IscA family.</text>
</comment>
<dbReference type="AlphaFoldDB" id="A0A0A5G8X4"/>
<evidence type="ECO:0000256" key="1">
    <source>
        <dbReference type="ARBA" id="ARBA00006718"/>
    </source>
</evidence>
<sequence>MFGVERMKLTVQEEAANWYQEELELSPNTSIRFFVRYGGTCGLQPGFSLAIRPGEPRDSIATTTVNAIHFYIEEEDEWYFDQHNVHVYWDEGLQEPAFHYFKEDE</sequence>
<dbReference type="eggNOG" id="COG4841">
    <property type="taxonomic scope" value="Bacteria"/>
</dbReference>
<reference evidence="3 4" key="1">
    <citation type="submission" date="2013-08" db="EMBL/GenBank/DDBJ databases">
        <authorList>
            <person name="Huang J."/>
            <person name="Wang G."/>
        </authorList>
    </citation>
    <scope>NUCLEOTIDE SEQUENCE [LARGE SCALE GENOMIC DNA]</scope>
    <source>
        <strain evidence="3 4">JSM 072002</strain>
    </source>
</reference>
<dbReference type="InterPro" id="IPR008326">
    <property type="entry name" value="PdhI-like"/>
</dbReference>
<name>A0A0A5G8X4_9BACI</name>
<comment type="caution">
    <text evidence="3">The sequence shown here is derived from an EMBL/GenBank/DDBJ whole genome shotgun (WGS) entry which is preliminary data.</text>
</comment>
<gene>
    <name evidence="3" type="ORF">N784_14990</name>
</gene>
<dbReference type="InterPro" id="IPR035903">
    <property type="entry name" value="HesB-like_dom_sf"/>
</dbReference>
<evidence type="ECO:0000313" key="3">
    <source>
        <dbReference type="EMBL" id="KGX87550.1"/>
    </source>
</evidence>
<protein>
    <recommendedName>
        <fullName evidence="2">Core domain-containing protein</fullName>
    </recommendedName>
</protein>
<dbReference type="STRING" id="1385512.N784_14990"/>
<organism evidence="3 4">
    <name type="scientific">Pontibacillus litoralis JSM 072002</name>
    <dbReference type="NCBI Taxonomy" id="1385512"/>
    <lineage>
        <taxon>Bacteria</taxon>
        <taxon>Bacillati</taxon>
        <taxon>Bacillota</taxon>
        <taxon>Bacilli</taxon>
        <taxon>Bacillales</taxon>
        <taxon>Bacillaceae</taxon>
        <taxon>Pontibacillus</taxon>
    </lineage>
</organism>
<evidence type="ECO:0000259" key="2">
    <source>
        <dbReference type="Pfam" id="PF01521"/>
    </source>
</evidence>
<dbReference type="PIRSF" id="PIRSF034852">
    <property type="entry name" value="UCP034852"/>
    <property type="match status" value="1"/>
</dbReference>
<dbReference type="Proteomes" id="UP000030401">
    <property type="component" value="Unassembled WGS sequence"/>
</dbReference>
<evidence type="ECO:0000313" key="4">
    <source>
        <dbReference type="Proteomes" id="UP000030401"/>
    </source>
</evidence>
<dbReference type="InterPro" id="IPR000361">
    <property type="entry name" value="ATAP_core_dom"/>
</dbReference>
<feature type="domain" description="Core" evidence="2">
    <location>
        <begin position="7"/>
        <end position="88"/>
    </location>
</feature>
<accession>A0A0A5G8X4</accession>
<dbReference type="SUPFAM" id="SSF89360">
    <property type="entry name" value="HesB-like domain"/>
    <property type="match status" value="1"/>
</dbReference>
<keyword evidence="4" id="KW-1185">Reference proteome</keyword>
<dbReference type="Pfam" id="PF01521">
    <property type="entry name" value="Fe-S_biosyn"/>
    <property type="match status" value="1"/>
</dbReference>
<dbReference type="EMBL" id="AVPG01000006">
    <property type="protein sequence ID" value="KGX87550.1"/>
    <property type="molecule type" value="Genomic_DNA"/>
</dbReference>
<proteinExistence type="inferred from homology"/>